<keyword evidence="4" id="KW-0658">Purine biosynthesis</keyword>
<dbReference type="PANTHER" id="PTHR10099">
    <property type="entry name" value="PHOSPHORIBOSYLFORMYLGLYCINAMIDINE SYNTHASE"/>
    <property type="match status" value="1"/>
</dbReference>
<keyword evidence="2 8" id="KW-0436">Ligase</keyword>
<keyword evidence="5" id="KW-0378">Hydrolase</keyword>
<accession>A0A7C4KGK0</accession>
<keyword evidence="7" id="KW-0315">Glutamine amidotransferase</keyword>
<gene>
    <name evidence="8" type="primary">purQ</name>
    <name evidence="8" type="ORF">ENT37_02460</name>
</gene>
<dbReference type="PIRSF" id="PIRSF001586">
    <property type="entry name" value="FGAM_synth_I"/>
    <property type="match status" value="1"/>
</dbReference>
<name>A0A7C4KGK0_9CHLR</name>
<evidence type="ECO:0000256" key="5">
    <source>
        <dbReference type="ARBA" id="ARBA00022801"/>
    </source>
</evidence>
<dbReference type="GO" id="GO:0005737">
    <property type="term" value="C:cytoplasm"/>
    <property type="evidence" value="ECO:0007669"/>
    <property type="project" value="TreeGrafter"/>
</dbReference>
<evidence type="ECO:0000256" key="2">
    <source>
        <dbReference type="ARBA" id="ARBA00022598"/>
    </source>
</evidence>
<evidence type="ECO:0000313" key="8">
    <source>
        <dbReference type="EMBL" id="HGS20713.1"/>
    </source>
</evidence>
<organism evidence="8">
    <name type="scientific">Anaerolinea thermolimosa</name>
    <dbReference type="NCBI Taxonomy" id="229919"/>
    <lineage>
        <taxon>Bacteria</taxon>
        <taxon>Bacillati</taxon>
        <taxon>Chloroflexota</taxon>
        <taxon>Anaerolineae</taxon>
        <taxon>Anaerolineales</taxon>
        <taxon>Anaerolineaceae</taxon>
        <taxon>Anaerolinea</taxon>
    </lineage>
</organism>
<dbReference type="GO" id="GO:0006189">
    <property type="term" value="P:'de novo' IMP biosynthetic process"/>
    <property type="evidence" value="ECO:0007669"/>
    <property type="project" value="InterPro"/>
</dbReference>
<dbReference type="CDD" id="cd01740">
    <property type="entry name" value="GATase1_FGAR_AT"/>
    <property type="match status" value="1"/>
</dbReference>
<dbReference type="SMART" id="SM01211">
    <property type="entry name" value="GATase_5"/>
    <property type="match status" value="1"/>
</dbReference>
<keyword evidence="6" id="KW-0067">ATP-binding</keyword>
<dbReference type="PROSITE" id="PS51273">
    <property type="entry name" value="GATASE_TYPE_1"/>
    <property type="match status" value="1"/>
</dbReference>
<dbReference type="NCBIfam" id="TIGR01737">
    <property type="entry name" value="FGAM_synth_I"/>
    <property type="match status" value="1"/>
</dbReference>
<dbReference type="AlphaFoldDB" id="A0A7C4KGK0"/>
<evidence type="ECO:0000256" key="4">
    <source>
        <dbReference type="ARBA" id="ARBA00022755"/>
    </source>
</evidence>
<keyword evidence="3" id="KW-0547">Nucleotide-binding</keyword>
<dbReference type="SUPFAM" id="SSF52317">
    <property type="entry name" value="Class I glutamine amidotransferase-like"/>
    <property type="match status" value="1"/>
</dbReference>
<dbReference type="EMBL" id="DSYK01000128">
    <property type="protein sequence ID" value="HGS20713.1"/>
    <property type="molecule type" value="Genomic_DNA"/>
</dbReference>
<comment type="caution">
    <text evidence="8">The sequence shown here is derived from an EMBL/GenBank/DDBJ whole genome shotgun (WGS) entry which is preliminary data.</text>
</comment>
<sequence length="256" mass="28249">MNPRALILHATGTNRDRDVARAIELAGGSPDIRHIHELLHRRVTWDEYQMLVVPGGFSYADALGAGRLLALDMEAYFADEVRAFVEAGKPVIGICNGFQALVRAGILPGIANVKATLTFNQSGHFECRWVTLRATSTQCVWTRELNDLIDCPVAHGEGRFLVSTPEGWTELQRNDQIALIYTSREGKPAGGAYPENPNGSPGDVAGVCNPAGNVLGLMPHPENHIFQWQHPRWTRGFQGRLGLRLFENGVLYARTR</sequence>
<evidence type="ECO:0000256" key="1">
    <source>
        <dbReference type="ARBA" id="ARBA00022490"/>
    </source>
</evidence>
<dbReference type="InterPro" id="IPR010075">
    <property type="entry name" value="PRibForGlyAmidine_synth_PurQ"/>
</dbReference>
<dbReference type="PANTHER" id="PTHR10099:SF1">
    <property type="entry name" value="PHOSPHORIBOSYLFORMYLGLYCINAMIDINE SYNTHASE"/>
    <property type="match status" value="1"/>
</dbReference>
<reference evidence="8" key="1">
    <citation type="journal article" date="2020" name="mSystems">
        <title>Genome- and Community-Level Interaction Insights into Carbon Utilization and Element Cycling Functions of Hydrothermarchaeota in Hydrothermal Sediment.</title>
        <authorList>
            <person name="Zhou Z."/>
            <person name="Liu Y."/>
            <person name="Xu W."/>
            <person name="Pan J."/>
            <person name="Luo Z.H."/>
            <person name="Li M."/>
        </authorList>
    </citation>
    <scope>NUCLEOTIDE SEQUENCE [LARGE SCALE GENOMIC DNA]</scope>
    <source>
        <strain evidence="8">SpSt-573</strain>
    </source>
</reference>
<keyword evidence="1" id="KW-0963">Cytoplasm</keyword>
<protein>
    <submittedName>
        <fullName evidence="8">Phosphoribosylformylglycinamidine synthase I</fullName>
        <ecNumber evidence="8">6.3.5.3</ecNumber>
    </submittedName>
</protein>
<dbReference type="GO" id="GO:0004642">
    <property type="term" value="F:phosphoribosylformylglycinamidine synthase activity"/>
    <property type="evidence" value="ECO:0007669"/>
    <property type="project" value="UniProtKB-EC"/>
</dbReference>
<dbReference type="InterPro" id="IPR029062">
    <property type="entry name" value="Class_I_gatase-like"/>
</dbReference>
<dbReference type="GO" id="GO:0016787">
    <property type="term" value="F:hydrolase activity"/>
    <property type="evidence" value="ECO:0007669"/>
    <property type="project" value="UniProtKB-KW"/>
</dbReference>
<dbReference type="EC" id="6.3.5.3" evidence="8"/>
<dbReference type="Gene3D" id="3.40.50.880">
    <property type="match status" value="1"/>
</dbReference>
<evidence type="ECO:0000256" key="6">
    <source>
        <dbReference type="ARBA" id="ARBA00022840"/>
    </source>
</evidence>
<proteinExistence type="predicted"/>
<evidence type="ECO:0000256" key="3">
    <source>
        <dbReference type="ARBA" id="ARBA00022741"/>
    </source>
</evidence>
<dbReference type="Pfam" id="PF13507">
    <property type="entry name" value="GATase_5"/>
    <property type="match status" value="1"/>
</dbReference>
<dbReference type="GO" id="GO:0005524">
    <property type="term" value="F:ATP binding"/>
    <property type="evidence" value="ECO:0007669"/>
    <property type="project" value="UniProtKB-KW"/>
</dbReference>
<evidence type="ECO:0000256" key="7">
    <source>
        <dbReference type="ARBA" id="ARBA00022962"/>
    </source>
</evidence>